<feature type="non-terminal residue" evidence="1">
    <location>
        <position position="1"/>
    </location>
</feature>
<reference evidence="1 2" key="1">
    <citation type="submission" date="2012-11" db="EMBL/GenBank/DDBJ databases">
        <authorList>
            <person name="Huguet-Tapia J.C."/>
            <person name="Durkin A.S."/>
            <person name="Pettis G.S."/>
            <person name="Badger J.H."/>
        </authorList>
    </citation>
    <scope>NUCLEOTIDE SEQUENCE [LARGE SCALE GENOMIC DNA]</scope>
    <source>
        <strain evidence="1 2">91-03</strain>
    </source>
</reference>
<accession>L1L1E8</accession>
<proteinExistence type="predicted"/>
<gene>
    <name evidence="1" type="ORF">STRIP9103_01310</name>
</gene>
<sequence length="11" mass="1335">SGVDSRCWIRR</sequence>
<dbReference type="Proteomes" id="UP000010411">
    <property type="component" value="Unassembled WGS sequence"/>
</dbReference>
<evidence type="ECO:0000313" key="1">
    <source>
        <dbReference type="EMBL" id="EKX66520.1"/>
    </source>
</evidence>
<dbReference type="EMBL" id="AEJC01000213">
    <property type="protein sequence ID" value="EKX66520.1"/>
    <property type="molecule type" value="Genomic_DNA"/>
</dbReference>
<organism evidence="1 2">
    <name type="scientific">Streptomyces ipomoeae 91-03</name>
    <dbReference type="NCBI Taxonomy" id="698759"/>
    <lineage>
        <taxon>Bacteria</taxon>
        <taxon>Bacillati</taxon>
        <taxon>Actinomycetota</taxon>
        <taxon>Actinomycetes</taxon>
        <taxon>Kitasatosporales</taxon>
        <taxon>Streptomycetaceae</taxon>
        <taxon>Streptomyces</taxon>
    </lineage>
</organism>
<protein>
    <submittedName>
        <fullName evidence="1">Uncharacterized protein</fullName>
    </submittedName>
</protein>
<comment type="caution">
    <text evidence="1">The sequence shown here is derived from an EMBL/GenBank/DDBJ whole genome shotgun (WGS) entry which is preliminary data.</text>
</comment>
<evidence type="ECO:0000313" key="2">
    <source>
        <dbReference type="Proteomes" id="UP000010411"/>
    </source>
</evidence>
<name>L1L1E8_9ACTN</name>
<keyword evidence="2" id="KW-1185">Reference proteome</keyword>